<feature type="domain" description="HTH araC/xylS-type" evidence="4">
    <location>
        <begin position="202"/>
        <end position="305"/>
    </location>
</feature>
<comment type="caution">
    <text evidence="5">The sequence shown here is derived from an EMBL/GenBank/DDBJ whole genome shotgun (WGS) entry which is preliminary data.</text>
</comment>
<dbReference type="OrthoDB" id="5121612at2"/>
<dbReference type="GO" id="GO:0043565">
    <property type="term" value="F:sequence-specific DNA binding"/>
    <property type="evidence" value="ECO:0007669"/>
    <property type="project" value="InterPro"/>
</dbReference>
<dbReference type="PROSITE" id="PS01124">
    <property type="entry name" value="HTH_ARAC_FAMILY_2"/>
    <property type="match status" value="1"/>
</dbReference>
<dbReference type="PANTHER" id="PTHR46796">
    <property type="entry name" value="HTH-TYPE TRANSCRIPTIONAL ACTIVATOR RHAS-RELATED"/>
    <property type="match status" value="1"/>
</dbReference>
<dbReference type="EMBL" id="QYRT01000013">
    <property type="protein sequence ID" value="TIH37111.1"/>
    <property type="molecule type" value="Genomic_DNA"/>
</dbReference>
<dbReference type="Pfam" id="PF12833">
    <property type="entry name" value="HTH_18"/>
    <property type="match status" value="1"/>
</dbReference>
<organism evidence="5 6">
    <name type="scientific">Subtercola vilae</name>
    <dbReference type="NCBI Taxonomy" id="2056433"/>
    <lineage>
        <taxon>Bacteria</taxon>
        <taxon>Bacillati</taxon>
        <taxon>Actinomycetota</taxon>
        <taxon>Actinomycetes</taxon>
        <taxon>Micrococcales</taxon>
        <taxon>Microbacteriaceae</taxon>
        <taxon>Subtercola</taxon>
    </lineage>
</organism>
<evidence type="ECO:0000256" key="1">
    <source>
        <dbReference type="ARBA" id="ARBA00023015"/>
    </source>
</evidence>
<dbReference type="InterPro" id="IPR018060">
    <property type="entry name" value="HTH_AraC"/>
</dbReference>
<dbReference type="GO" id="GO:0003700">
    <property type="term" value="F:DNA-binding transcription factor activity"/>
    <property type="evidence" value="ECO:0007669"/>
    <property type="project" value="InterPro"/>
</dbReference>
<protein>
    <submittedName>
        <fullName evidence="5">AraC family transcriptional regulator</fullName>
    </submittedName>
</protein>
<dbReference type="PANTHER" id="PTHR46796:SF6">
    <property type="entry name" value="ARAC SUBFAMILY"/>
    <property type="match status" value="1"/>
</dbReference>
<dbReference type="AlphaFoldDB" id="A0A4T2C1Y8"/>
<gene>
    <name evidence="5" type="ORF">D4765_08820</name>
</gene>
<dbReference type="SMART" id="SM00342">
    <property type="entry name" value="HTH_ARAC"/>
    <property type="match status" value="1"/>
</dbReference>
<dbReference type="Proteomes" id="UP000306192">
    <property type="component" value="Unassembled WGS sequence"/>
</dbReference>
<dbReference type="Gene3D" id="1.10.10.60">
    <property type="entry name" value="Homeodomain-like"/>
    <property type="match status" value="1"/>
</dbReference>
<keyword evidence="6" id="KW-1185">Reference proteome</keyword>
<sequence length="323" mass="34640">MTGSSRRSSFVLKGAIGIGRLPATVTPATDPAAFSMTGARWSFDDVTLVDCVQTAFTSAITLVPDAGPDTVTAAFVRSGDFTVHHAGRQLRFLEGSVAYFTGEAEVRVASTVDTHLTIVSIPRTRLTEQNVVLANTFGSFAYSTARRSPILSFLSALIDIVQNHSIPAEPTASVVAQLVGALFLEDENYHLRANQHDLGLRAQAESLIALGSADTSFRAHSLATQLDISLRQLEKNFVSTSVGTTPTDAIRDRRIMMAMLGMQSPAENHRTSAEVAEQAGFSSVRELGRALKNAYGLTVKEVLLSQIADSTLTSGRQQQRAAE</sequence>
<dbReference type="InterPro" id="IPR050204">
    <property type="entry name" value="AraC_XylS_family_regulators"/>
</dbReference>
<evidence type="ECO:0000313" key="6">
    <source>
        <dbReference type="Proteomes" id="UP000306192"/>
    </source>
</evidence>
<accession>A0A4T2C1Y8</accession>
<keyword evidence="1" id="KW-0805">Transcription regulation</keyword>
<dbReference type="RefSeq" id="WP_136641923.1">
    <property type="nucleotide sequence ID" value="NZ_QYRT01000013.1"/>
</dbReference>
<evidence type="ECO:0000313" key="5">
    <source>
        <dbReference type="EMBL" id="TIH37111.1"/>
    </source>
</evidence>
<name>A0A4T2C1Y8_9MICO</name>
<reference evidence="5 6" key="1">
    <citation type="journal article" date="2019" name="Microorganisms">
        <title>Systematic Affiliation and Genome Analysis of Subtercola vilae DB165(T) with Particular Emphasis on Cold Adaptation of an Isolate from a High-Altitude Cold Volcano Lake.</title>
        <authorList>
            <person name="Villalobos A.S."/>
            <person name="Wiese J."/>
            <person name="Imhoff J.F."/>
            <person name="Dorador C."/>
            <person name="Keller A."/>
            <person name="Hentschel U."/>
        </authorList>
    </citation>
    <scope>NUCLEOTIDE SEQUENCE [LARGE SCALE GENOMIC DNA]</scope>
    <source>
        <strain evidence="5 6">DB165</strain>
    </source>
</reference>
<keyword evidence="3" id="KW-0804">Transcription</keyword>
<evidence type="ECO:0000256" key="3">
    <source>
        <dbReference type="ARBA" id="ARBA00023163"/>
    </source>
</evidence>
<evidence type="ECO:0000259" key="4">
    <source>
        <dbReference type="PROSITE" id="PS01124"/>
    </source>
</evidence>
<keyword evidence="2" id="KW-0238">DNA-binding</keyword>
<evidence type="ECO:0000256" key="2">
    <source>
        <dbReference type="ARBA" id="ARBA00023125"/>
    </source>
</evidence>
<proteinExistence type="predicted"/>